<evidence type="ECO:0000256" key="3">
    <source>
        <dbReference type="ARBA" id="ARBA00023172"/>
    </source>
</evidence>
<evidence type="ECO:0000256" key="1">
    <source>
        <dbReference type="ARBA" id="ARBA00008857"/>
    </source>
</evidence>
<gene>
    <name evidence="7" type="ORF">BHL83_05305</name>
</gene>
<sequence length="370" mass="43312">MWIENLPDGRFKFRERYKDPLTGKSFKVSVTVAKNTTHTRKEAQIKLDKKITEILKSIQYGKIKHGIHLKELNDEWLPTYKLEVRANTYSNAESRLRRVMRDIKPDTLIEKITPNYLTNYFNNLLYKQNLKNGTVSHIKQTLNVMFDYAVVHDYLKENPIQKVKIRYRKEDGSAKPRDKFLEDDELKKILEFEYQAGNPYGRFCEFLYLTGLRYGEAAALTLKDIRGNKATISGTLIKLPKQPAYKQNSTKTQAGTRTITLPKRAIKILKDQEQEFPNNEFLFCTKQKNFIPEVTLNHQLRRAKKKFDIDKKVDCHIFRHTHVSKLAELGIPLYVIQDHVGHADDQTTKLIYLHVTKKAQQKLDSQLDEL</sequence>
<name>A0AAE5MRR4_LIMRT</name>
<dbReference type="InterPro" id="IPR011010">
    <property type="entry name" value="DNA_brk_join_enz"/>
</dbReference>
<dbReference type="InterPro" id="IPR025269">
    <property type="entry name" value="SAM-like_dom"/>
</dbReference>
<dbReference type="CDD" id="cd01189">
    <property type="entry name" value="INT_ICEBs1_C_like"/>
    <property type="match status" value="1"/>
</dbReference>
<dbReference type="PANTHER" id="PTHR30349">
    <property type="entry name" value="PHAGE INTEGRASE-RELATED"/>
    <property type="match status" value="1"/>
</dbReference>
<evidence type="ECO:0008006" key="9">
    <source>
        <dbReference type="Google" id="ProtNLM"/>
    </source>
</evidence>
<dbReference type="GO" id="GO:0006310">
    <property type="term" value="P:DNA recombination"/>
    <property type="evidence" value="ECO:0007669"/>
    <property type="project" value="UniProtKB-KW"/>
</dbReference>
<dbReference type="Gene3D" id="1.10.443.10">
    <property type="entry name" value="Intergrase catalytic core"/>
    <property type="match status" value="1"/>
</dbReference>
<evidence type="ECO:0000313" key="8">
    <source>
        <dbReference type="Proteomes" id="UP000194219"/>
    </source>
</evidence>
<reference evidence="7 8" key="1">
    <citation type="submission" date="2016-09" db="EMBL/GenBank/DDBJ databases">
        <title>Lactobacillus reuteri KLR3006, genome sequencing and assembly.</title>
        <authorList>
            <person name="Lee J.-Y."/>
            <person name="Kim E.B."/>
            <person name="Choi Y.-J."/>
        </authorList>
    </citation>
    <scope>NUCLEOTIDE SEQUENCE [LARGE SCALE GENOMIC DNA]</scope>
    <source>
        <strain evidence="7 8">KLR3006</strain>
    </source>
</reference>
<feature type="domain" description="Tyr recombinase" evidence="5">
    <location>
        <begin position="176"/>
        <end position="365"/>
    </location>
</feature>
<comment type="caution">
    <text evidence="7">The sequence shown here is derived from an EMBL/GenBank/DDBJ whole genome shotgun (WGS) entry which is preliminary data.</text>
</comment>
<evidence type="ECO:0000256" key="2">
    <source>
        <dbReference type="ARBA" id="ARBA00023125"/>
    </source>
</evidence>
<evidence type="ECO:0000259" key="6">
    <source>
        <dbReference type="PROSITE" id="PS51900"/>
    </source>
</evidence>
<comment type="similarity">
    <text evidence="1">Belongs to the 'phage' integrase family.</text>
</comment>
<dbReference type="RefSeq" id="WP_086142527.1">
    <property type="nucleotide sequence ID" value="NZ_MIMF01000110.1"/>
</dbReference>
<dbReference type="EMBL" id="MIMV01000177">
    <property type="protein sequence ID" value="OTA86409.1"/>
    <property type="molecule type" value="Genomic_DNA"/>
</dbReference>
<dbReference type="Pfam" id="PF00589">
    <property type="entry name" value="Phage_integrase"/>
    <property type="match status" value="1"/>
</dbReference>
<feature type="domain" description="Core-binding (CB)" evidence="6">
    <location>
        <begin position="67"/>
        <end position="150"/>
    </location>
</feature>
<dbReference type="PANTHER" id="PTHR30349:SF64">
    <property type="entry name" value="PROPHAGE INTEGRASE INTD-RELATED"/>
    <property type="match status" value="1"/>
</dbReference>
<dbReference type="Gene3D" id="1.10.150.130">
    <property type="match status" value="1"/>
</dbReference>
<dbReference type="GO" id="GO:0015074">
    <property type="term" value="P:DNA integration"/>
    <property type="evidence" value="ECO:0007669"/>
    <property type="project" value="InterPro"/>
</dbReference>
<dbReference type="Pfam" id="PF13102">
    <property type="entry name" value="Phage_int_SAM_5"/>
    <property type="match status" value="1"/>
</dbReference>
<dbReference type="Proteomes" id="UP000194219">
    <property type="component" value="Unassembled WGS sequence"/>
</dbReference>
<dbReference type="PROSITE" id="PS51898">
    <property type="entry name" value="TYR_RECOMBINASE"/>
    <property type="match status" value="1"/>
</dbReference>
<keyword evidence="3" id="KW-0233">DNA recombination</keyword>
<dbReference type="InterPro" id="IPR044068">
    <property type="entry name" value="CB"/>
</dbReference>
<dbReference type="InterPro" id="IPR002104">
    <property type="entry name" value="Integrase_catalytic"/>
</dbReference>
<dbReference type="SUPFAM" id="SSF56349">
    <property type="entry name" value="DNA breaking-rejoining enzymes"/>
    <property type="match status" value="1"/>
</dbReference>
<dbReference type="InterPro" id="IPR050090">
    <property type="entry name" value="Tyrosine_recombinase_XerCD"/>
</dbReference>
<dbReference type="PROSITE" id="PS51900">
    <property type="entry name" value="CB"/>
    <property type="match status" value="1"/>
</dbReference>
<dbReference type="AlphaFoldDB" id="A0AAE5MRR4"/>
<keyword evidence="2 4" id="KW-0238">DNA-binding</keyword>
<evidence type="ECO:0000256" key="4">
    <source>
        <dbReference type="PROSITE-ProRule" id="PRU01248"/>
    </source>
</evidence>
<evidence type="ECO:0000259" key="5">
    <source>
        <dbReference type="PROSITE" id="PS51898"/>
    </source>
</evidence>
<accession>A0AAE5MRR4</accession>
<dbReference type="InterPro" id="IPR013762">
    <property type="entry name" value="Integrase-like_cat_sf"/>
</dbReference>
<evidence type="ECO:0000313" key="7">
    <source>
        <dbReference type="EMBL" id="OTA86409.1"/>
    </source>
</evidence>
<protein>
    <recommendedName>
        <fullName evidence="9">Site-specific integrase</fullName>
    </recommendedName>
</protein>
<dbReference type="InterPro" id="IPR010998">
    <property type="entry name" value="Integrase_recombinase_N"/>
</dbReference>
<organism evidence="7 8">
    <name type="scientific">Limosilactobacillus reuteri</name>
    <name type="common">Lactobacillus reuteri</name>
    <dbReference type="NCBI Taxonomy" id="1598"/>
    <lineage>
        <taxon>Bacteria</taxon>
        <taxon>Bacillati</taxon>
        <taxon>Bacillota</taxon>
        <taxon>Bacilli</taxon>
        <taxon>Lactobacillales</taxon>
        <taxon>Lactobacillaceae</taxon>
        <taxon>Limosilactobacillus</taxon>
    </lineage>
</organism>
<dbReference type="GO" id="GO:0003677">
    <property type="term" value="F:DNA binding"/>
    <property type="evidence" value="ECO:0007669"/>
    <property type="project" value="UniProtKB-UniRule"/>
</dbReference>
<proteinExistence type="inferred from homology"/>